<dbReference type="InterPro" id="IPR029045">
    <property type="entry name" value="ClpP/crotonase-like_dom_sf"/>
</dbReference>
<keyword evidence="6" id="KW-0720">Serine protease</keyword>
<comment type="similarity">
    <text evidence="2">Belongs to the peptidase S41B family.</text>
</comment>
<dbReference type="SUPFAM" id="SSF52096">
    <property type="entry name" value="ClpP/crotonase"/>
    <property type="match status" value="1"/>
</dbReference>
<name>A0A3B0R1H0_9ZZZZ</name>
<dbReference type="SUPFAM" id="SSF82171">
    <property type="entry name" value="DPP6 N-terminal domain-like"/>
    <property type="match status" value="1"/>
</dbReference>
<dbReference type="InterPro" id="IPR028204">
    <property type="entry name" value="Tricorn_C1"/>
</dbReference>
<dbReference type="Gene3D" id="2.130.10.10">
    <property type="entry name" value="YVTN repeat-like/Quinoprotein amine dehydrogenase"/>
    <property type="match status" value="1"/>
</dbReference>
<evidence type="ECO:0000256" key="4">
    <source>
        <dbReference type="ARBA" id="ARBA00022670"/>
    </source>
</evidence>
<comment type="subcellular location">
    <subcellularLocation>
        <location evidence="1">Cytoplasm</location>
    </subcellularLocation>
</comment>
<dbReference type="InterPro" id="IPR029414">
    <property type="entry name" value="Tricorn_PDZ"/>
</dbReference>
<dbReference type="SMART" id="SM00245">
    <property type="entry name" value="TSPc"/>
    <property type="match status" value="1"/>
</dbReference>
<dbReference type="InterPro" id="IPR012393">
    <property type="entry name" value="Tricorn_protease"/>
</dbReference>
<dbReference type="AlphaFoldDB" id="A0A3B0R1H0"/>
<sequence length="1100" mass="124427">MTNFFCNLIAIKITPLKPTKMKTLIKTPCFTSLLLFTISILGFSLQAQTKLMQQPALSDTHIAFIYAEDLWVANKDGSNPKRLTIDEGIESSPIFSPDGSMIAFNAQYDGNSDVFIVPVNGGIPKRLTWHPYNDFVRDFSSDGKTILFASRRNSFTNRYFQLFTVSTNGGTITQLDIPNAFWASYSDNNLHIAYTPIADRFNQWKHYRGGTATRIWLYNTKSHKVTEIQKPAGGSNDAQPQWMRNKVYFKSDRDGEFNLYSYDTNSKVIDKLTDYKDFPVINISAHNGSVIYEQAGTLHIYNTKTRLDKQLNITITTDLLELRERFVSGKNYVRSGSISPSGARAVVDFRGDIVTVPAEKGDPENITATTGIHEKYPEWSPDAKFIAYFSDASGEYALHIKNLSTGSINKIPLTGTGFYANMHWSPDSKKVSFVDNGRNLYVTDIATKKVTKINADVLYYPGIFRELFGSWSHDSNWISYTIITDTNFERAYAYSLSENKSYPLSDGLSNVTEPVFDPSGKYLYMLASTDAGPLVNWFDQSNIDKELTQSIYLVTLQKDVPSPLAKENDEEKPKAEKKEDDKDKKDDKSPATLKIDWDSFQERILSLPIKPGVYSNLSLAKEGELYYLSASFHSSKSNLNKFDFKKRESEELISASNFQISADGKKMLYLDKDSWYISDLGKKSKKGPINLNAISVKINPKDEWTNIFNEAWRVNRDYFYDPGMHGVDWDAMKVKYQPFLKEISCRSDLYRVMQWMFSELSVGHHRFSSRGDRLNNPKRIAGGLLGANYVIKNNRYQISKIFGGLNWTPSLRSPLTEPGVAINEGDYIISVNGKNVSGTDNMYSFFENTANKIVTLKVSKNANGSEARTYKVTPLATEWAIRNRDWVEGNMKKVHEATNGDVAYVYVPNTSVAGFEYFKRYFYPQANKKAIIIDERFNGGGSLADYYIDILKRPKQANWNFRYGKDLKSPSASIQGPKVMITDETAGSGGDYLPWMFKKFKMGTIIGKRTWGGLVGVLGYPEFIDGGIVTAPNVAFYSDKGFRVENEGVAPDIEVEQWPELVIKGHDPQLEKAIEIVMQQLKANPPKKVQRPAYPIKTKN</sequence>
<dbReference type="InterPro" id="IPR036034">
    <property type="entry name" value="PDZ_sf"/>
</dbReference>
<dbReference type="Pfam" id="PF14684">
    <property type="entry name" value="Tricorn_C1"/>
    <property type="match status" value="1"/>
</dbReference>
<dbReference type="SUPFAM" id="SSF69304">
    <property type="entry name" value="Tricorn protease N-terminal domain"/>
    <property type="match status" value="1"/>
</dbReference>
<dbReference type="Gene3D" id="2.30.42.10">
    <property type="match status" value="1"/>
</dbReference>
<evidence type="ECO:0000256" key="2">
    <source>
        <dbReference type="ARBA" id="ARBA00008524"/>
    </source>
</evidence>
<dbReference type="PANTHER" id="PTHR43253:SF1">
    <property type="entry name" value="TRICORN PROTEASE HOMOLOG 2-RELATED"/>
    <property type="match status" value="1"/>
</dbReference>
<dbReference type="Gene3D" id="2.120.10.60">
    <property type="entry name" value="Tricorn protease N-terminal domain"/>
    <property type="match status" value="1"/>
</dbReference>
<reference evidence="9" key="1">
    <citation type="submission" date="2018-06" db="EMBL/GenBank/DDBJ databases">
        <authorList>
            <person name="Zhirakovskaya E."/>
        </authorList>
    </citation>
    <scope>NUCLEOTIDE SEQUENCE</scope>
</reference>
<dbReference type="Pfam" id="PF14685">
    <property type="entry name" value="PDZ_Tricorn"/>
    <property type="match status" value="1"/>
</dbReference>
<keyword evidence="3" id="KW-0963">Cytoplasm</keyword>
<evidence type="ECO:0000256" key="7">
    <source>
        <dbReference type="SAM" id="MobiDB-lite"/>
    </source>
</evidence>
<dbReference type="Pfam" id="PF26550">
    <property type="entry name" value="Tricorn_2nd"/>
    <property type="match status" value="1"/>
</dbReference>
<keyword evidence="5 9" id="KW-0378">Hydrolase</keyword>
<dbReference type="PIRSF" id="PIRSF036421">
    <property type="entry name" value="Tricorn_protease"/>
    <property type="match status" value="1"/>
</dbReference>
<dbReference type="GO" id="GO:0006508">
    <property type="term" value="P:proteolysis"/>
    <property type="evidence" value="ECO:0007669"/>
    <property type="project" value="UniProtKB-KW"/>
</dbReference>
<gene>
    <name evidence="9" type="ORF">MNBD_BACTEROID02-225</name>
</gene>
<proteinExistence type="inferred from homology"/>
<dbReference type="GO" id="GO:0005737">
    <property type="term" value="C:cytoplasm"/>
    <property type="evidence" value="ECO:0007669"/>
    <property type="project" value="UniProtKB-SubCell"/>
</dbReference>
<evidence type="ECO:0000256" key="3">
    <source>
        <dbReference type="ARBA" id="ARBA00022490"/>
    </source>
</evidence>
<dbReference type="EC" id="3.4.21.-" evidence="9"/>
<dbReference type="Pfam" id="PF26549">
    <property type="entry name" value="Tricorn_N"/>
    <property type="match status" value="1"/>
</dbReference>
<dbReference type="EMBL" id="UOEB01000304">
    <property type="protein sequence ID" value="VAV86189.1"/>
    <property type="molecule type" value="Genomic_DNA"/>
</dbReference>
<dbReference type="Pfam" id="PF03572">
    <property type="entry name" value="Peptidase_S41"/>
    <property type="match status" value="1"/>
</dbReference>
<dbReference type="CDD" id="cd07562">
    <property type="entry name" value="Peptidase_S41_TRI"/>
    <property type="match status" value="1"/>
</dbReference>
<dbReference type="Gene3D" id="3.30.750.44">
    <property type="match status" value="1"/>
</dbReference>
<evidence type="ECO:0000256" key="1">
    <source>
        <dbReference type="ARBA" id="ARBA00004496"/>
    </source>
</evidence>
<keyword evidence="4 9" id="KW-0645">Protease</keyword>
<protein>
    <submittedName>
        <fullName evidence="9">Tricorn protease homolog 1</fullName>
        <ecNumber evidence="9">3.4.21.-</ecNumber>
    </submittedName>
</protein>
<evidence type="ECO:0000313" key="9">
    <source>
        <dbReference type="EMBL" id="VAV86189.1"/>
    </source>
</evidence>
<feature type="compositionally biased region" description="Basic and acidic residues" evidence="7">
    <location>
        <begin position="566"/>
        <end position="590"/>
    </location>
</feature>
<dbReference type="GO" id="GO:0008236">
    <property type="term" value="F:serine-type peptidase activity"/>
    <property type="evidence" value="ECO:0007669"/>
    <property type="project" value="UniProtKB-KW"/>
</dbReference>
<accession>A0A3B0R1H0</accession>
<dbReference type="InterPro" id="IPR015943">
    <property type="entry name" value="WD40/YVTN_repeat-like_dom_sf"/>
</dbReference>
<evidence type="ECO:0000256" key="6">
    <source>
        <dbReference type="ARBA" id="ARBA00022825"/>
    </source>
</evidence>
<dbReference type="InterPro" id="IPR005151">
    <property type="entry name" value="Tail-specific_protease"/>
</dbReference>
<feature type="region of interest" description="Disordered" evidence="7">
    <location>
        <begin position="563"/>
        <end position="590"/>
    </location>
</feature>
<evidence type="ECO:0000259" key="8">
    <source>
        <dbReference type="SMART" id="SM00245"/>
    </source>
</evidence>
<dbReference type="SUPFAM" id="SSF50156">
    <property type="entry name" value="PDZ domain-like"/>
    <property type="match status" value="1"/>
</dbReference>
<dbReference type="PANTHER" id="PTHR43253">
    <property type="entry name" value="TRICORN PROTEASE HOMOLOG 2-RELATED"/>
    <property type="match status" value="1"/>
</dbReference>
<feature type="domain" description="Tail specific protease" evidence="8">
    <location>
        <begin position="865"/>
        <end position="1056"/>
    </location>
</feature>
<evidence type="ECO:0000256" key="5">
    <source>
        <dbReference type="ARBA" id="ARBA00022801"/>
    </source>
</evidence>
<organism evidence="9">
    <name type="scientific">hydrothermal vent metagenome</name>
    <dbReference type="NCBI Taxonomy" id="652676"/>
    <lineage>
        <taxon>unclassified sequences</taxon>
        <taxon>metagenomes</taxon>
        <taxon>ecological metagenomes</taxon>
    </lineage>
</organism>
<dbReference type="Gene3D" id="3.90.226.10">
    <property type="entry name" value="2-enoyl-CoA Hydratase, Chain A, domain 1"/>
    <property type="match status" value="1"/>
</dbReference>